<sequence>MFLFLNLKTGNHFHHNSRATTIGSAFRKNESI</sequence>
<organism evidence="1">
    <name type="scientific">Siphoviridae sp. ctwQT14</name>
    <dbReference type="NCBI Taxonomy" id="2827971"/>
    <lineage>
        <taxon>Viruses</taxon>
        <taxon>Duplodnaviria</taxon>
        <taxon>Heunggongvirae</taxon>
        <taxon>Uroviricota</taxon>
        <taxon>Caudoviricetes</taxon>
    </lineage>
</organism>
<reference evidence="1" key="1">
    <citation type="journal article" date="2021" name="Proc. Natl. Acad. Sci. U.S.A.">
        <title>A Catalog of Tens of Thousands of Viruses from Human Metagenomes Reveals Hidden Associations with Chronic Diseases.</title>
        <authorList>
            <person name="Tisza M.J."/>
            <person name="Buck C.B."/>
        </authorList>
    </citation>
    <scope>NUCLEOTIDE SEQUENCE</scope>
    <source>
        <strain evidence="1">CtwQT14</strain>
    </source>
</reference>
<protein>
    <submittedName>
        <fullName evidence="1">Uncharacterized protein</fullName>
    </submittedName>
</protein>
<proteinExistence type="predicted"/>
<accession>A0A8S5TLF2</accession>
<name>A0A8S5TLF2_9CAUD</name>
<evidence type="ECO:0000313" key="1">
    <source>
        <dbReference type="EMBL" id="DAF63610.1"/>
    </source>
</evidence>
<dbReference type="EMBL" id="BK032842">
    <property type="protein sequence ID" value="DAF63610.1"/>
    <property type="molecule type" value="Genomic_DNA"/>
</dbReference>